<evidence type="ECO:0000313" key="4">
    <source>
        <dbReference type="Proteomes" id="UP001595476"/>
    </source>
</evidence>
<comment type="caution">
    <text evidence="3">The sequence shown here is derived from an EMBL/GenBank/DDBJ whole genome shotgun (WGS) entry which is preliminary data.</text>
</comment>
<evidence type="ECO:0000313" key="3">
    <source>
        <dbReference type="EMBL" id="MFC3152659.1"/>
    </source>
</evidence>
<keyword evidence="4" id="KW-1185">Reference proteome</keyword>
<feature type="region of interest" description="Disordered" evidence="1">
    <location>
        <begin position="403"/>
        <end position="423"/>
    </location>
</feature>
<name>A0ABV7HFL4_9GAMM</name>
<evidence type="ECO:0000256" key="2">
    <source>
        <dbReference type="SAM" id="Phobius"/>
    </source>
</evidence>
<evidence type="ECO:0000256" key="1">
    <source>
        <dbReference type="SAM" id="MobiDB-lite"/>
    </source>
</evidence>
<dbReference type="RefSeq" id="WP_386722586.1">
    <property type="nucleotide sequence ID" value="NZ_JBHRSZ010000007.1"/>
</dbReference>
<feature type="transmembrane region" description="Helical" evidence="2">
    <location>
        <begin position="327"/>
        <end position="348"/>
    </location>
</feature>
<keyword evidence="2" id="KW-1133">Transmembrane helix</keyword>
<dbReference type="Gene3D" id="6.10.340.10">
    <property type="match status" value="1"/>
</dbReference>
<accession>A0ABV7HFL4</accession>
<proteinExistence type="predicted"/>
<keyword evidence="2" id="KW-0812">Transmembrane</keyword>
<protein>
    <recommendedName>
        <fullName evidence="5">HAMP domain-containing protein</fullName>
    </recommendedName>
</protein>
<dbReference type="Proteomes" id="UP001595476">
    <property type="component" value="Unassembled WGS sequence"/>
</dbReference>
<dbReference type="Gene3D" id="3.30.450.20">
    <property type="entry name" value="PAS domain"/>
    <property type="match status" value="1"/>
</dbReference>
<keyword evidence="2" id="KW-0472">Membrane</keyword>
<dbReference type="EMBL" id="JBHRSZ010000007">
    <property type="protein sequence ID" value="MFC3152659.1"/>
    <property type="molecule type" value="Genomic_DNA"/>
</dbReference>
<evidence type="ECO:0008006" key="5">
    <source>
        <dbReference type="Google" id="ProtNLM"/>
    </source>
</evidence>
<feature type="compositionally biased region" description="Basic and acidic residues" evidence="1">
    <location>
        <begin position="412"/>
        <end position="423"/>
    </location>
</feature>
<organism evidence="3 4">
    <name type="scientific">Litoribrevibacter euphylliae</name>
    <dbReference type="NCBI Taxonomy" id="1834034"/>
    <lineage>
        <taxon>Bacteria</taxon>
        <taxon>Pseudomonadati</taxon>
        <taxon>Pseudomonadota</taxon>
        <taxon>Gammaproteobacteria</taxon>
        <taxon>Oceanospirillales</taxon>
        <taxon>Oceanospirillaceae</taxon>
        <taxon>Litoribrevibacter</taxon>
    </lineage>
</organism>
<sequence>MTIRSQLLISFLITSLLPLLLVMSIALYQGVSETHMLKRRAMVATIEHGAESINRFFTARIAELSMYSEHDDVRSMDFTKMRPFLMNKLEQHDTIYEKFIVGTPKGYFYNTAGGNPHVQGLRTFDDTSPKARPKHIRKRDYWKRIIGENKDQEALTYISNPMISYTTGVKQVVIASSIMDQDLELVGLLGGSLPWKTIHQLILETKAEILQEFPDNTRFMLISKNGTYWYHWDPERVIRIETDQGQAIKNDIGENQERIRNILKEPSVQLSNIGSKMLSGISGSDFIRDHRQNLDGYLFYAPIKNAGYSLAAYVEASVVHSASKALVYFYIVLTLVTILVIVSLWWYLSRQITQPLIQLNDTLEHQINQEDCSPIPINDPKEVENIKHSVNALLTKVRFLTSAKNQASQPHAPKEKPNDAETE</sequence>
<gene>
    <name evidence="3" type="ORF">ACFOEK_16605</name>
</gene>
<dbReference type="CDD" id="cd18773">
    <property type="entry name" value="PDC1_HK_sensor"/>
    <property type="match status" value="1"/>
</dbReference>
<reference evidence="4" key="1">
    <citation type="journal article" date="2019" name="Int. J. Syst. Evol. Microbiol.">
        <title>The Global Catalogue of Microorganisms (GCM) 10K type strain sequencing project: providing services to taxonomists for standard genome sequencing and annotation.</title>
        <authorList>
            <consortium name="The Broad Institute Genomics Platform"/>
            <consortium name="The Broad Institute Genome Sequencing Center for Infectious Disease"/>
            <person name="Wu L."/>
            <person name="Ma J."/>
        </authorList>
    </citation>
    <scope>NUCLEOTIDE SEQUENCE [LARGE SCALE GENOMIC DNA]</scope>
    <source>
        <strain evidence="4">KCTC 52438</strain>
    </source>
</reference>